<comment type="function">
    <text evidence="6">Required for endonucleolytic cleavage during polyadenylation-dependent pre-mRNA 3'-end formation.</text>
</comment>
<dbReference type="PANTHER" id="PTHR12755">
    <property type="entry name" value="CLEAVAGE/POLYADENYLATION FACTOR IA SUBUNIT CLP1P"/>
    <property type="match status" value="1"/>
</dbReference>
<dbReference type="FunFam" id="2.60.120.1030:FF:000001">
    <property type="entry name" value="Protein CLP1 homolog 5"/>
    <property type="match status" value="1"/>
</dbReference>
<dbReference type="Pfam" id="PF16573">
    <property type="entry name" value="CLP1_N"/>
    <property type="match status" value="1"/>
</dbReference>
<keyword evidence="11" id="KW-1185">Reference proteome</keyword>
<comment type="subcellular location">
    <subcellularLocation>
        <location evidence="1 6">Nucleus</location>
    </subcellularLocation>
</comment>
<dbReference type="Pfam" id="PF16575">
    <property type="entry name" value="CLP1_P"/>
    <property type="match status" value="1"/>
</dbReference>
<dbReference type="InterPro" id="IPR028606">
    <property type="entry name" value="Clp1"/>
</dbReference>
<reference evidence="10 11" key="1">
    <citation type="submission" date="2022-03" db="EMBL/GenBank/DDBJ databases">
        <authorList>
            <person name="Nunn A."/>
            <person name="Chopra R."/>
            <person name="Nunn A."/>
            <person name="Contreras Garrido A."/>
        </authorList>
    </citation>
    <scope>NUCLEOTIDE SEQUENCE [LARGE SCALE GENOMIC DNA]</scope>
</reference>
<name>A0AAU9S118_THLAR</name>
<accession>A0AAU9S118</accession>
<evidence type="ECO:0000256" key="2">
    <source>
        <dbReference type="ARBA" id="ARBA00022664"/>
    </source>
</evidence>
<feature type="domain" description="Clp1 P-loop" evidence="9">
    <location>
        <begin position="213"/>
        <end position="401"/>
    </location>
</feature>
<feature type="domain" description="Clp1 C-terminal" evidence="7">
    <location>
        <begin position="406"/>
        <end position="518"/>
    </location>
</feature>
<evidence type="ECO:0000256" key="1">
    <source>
        <dbReference type="ARBA" id="ARBA00004123"/>
    </source>
</evidence>
<dbReference type="InterPro" id="IPR032324">
    <property type="entry name" value="Clp1_N"/>
</dbReference>
<evidence type="ECO:0000259" key="8">
    <source>
        <dbReference type="Pfam" id="PF16573"/>
    </source>
</evidence>
<keyword evidence="3 6" id="KW-0547">Nucleotide-binding</keyword>
<evidence type="ECO:0000313" key="10">
    <source>
        <dbReference type="EMBL" id="CAH2055097.1"/>
    </source>
</evidence>
<dbReference type="InterPro" id="IPR010655">
    <property type="entry name" value="Clp1_C"/>
</dbReference>
<feature type="binding site" evidence="6">
    <location>
        <begin position="216"/>
        <end position="221"/>
    </location>
    <ligand>
        <name>ATP</name>
        <dbReference type="ChEBI" id="CHEBI:30616"/>
    </ligand>
</feature>
<dbReference type="HAMAP" id="MF_03035">
    <property type="entry name" value="Clp1"/>
    <property type="match status" value="1"/>
</dbReference>
<dbReference type="Pfam" id="PF06807">
    <property type="entry name" value="Clp1"/>
    <property type="match status" value="1"/>
</dbReference>
<organism evidence="10 11">
    <name type="scientific">Thlaspi arvense</name>
    <name type="common">Field penny-cress</name>
    <dbReference type="NCBI Taxonomy" id="13288"/>
    <lineage>
        <taxon>Eukaryota</taxon>
        <taxon>Viridiplantae</taxon>
        <taxon>Streptophyta</taxon>
        <taxon>Embryophyta</taxon>
        <taxon>Tracheophyta</taxon>
        <taxon>Spermatophyta</taxon>
        <taxon>Magnoliopsida</taxon>
        <taxon>eudicotyledons</taxon>
        <taxon>Gunneridae</taxon>
        <taxon>Pentapetalae</taxon>
        <taxon>rosids</taxon>
        <taxon>malvids</taxon>
        <taxon>Brassicales</taxon>
        <taxon>Brassicaceae</taxon>
        <taxon>Thlaspideae</taxon>
        <taxon>Thlaspi</taxon>
    </lineage>
</organism>
<evidence type="ECO:0000256" key="5">
    <source>
        <dbReference type="ARBA" id="ARBA00023242"/>
    </source>
</evidence>
<dbReference type="GO" id="GO:0005524">
    <property type="term" value="F:ATP binding"/>
    <property type="evidence" value="ECO:0007669"/>
    <property type="project" value="UniProtKB-UniRule"/>
</dbReference>
<dbReference type="InterPro" id="IPR045116">
    <property type="entry name" value="Clp1/Grc3"/>
</dbReference>
<evidence type="ECO:0000313" key="11">
    <source>
        <dbReference type="Proteomes" id="UP000836841"/>
    </source>
</evidence>
<dbReference type="Gene3D" id="3.40.50.300">
    <property type="entry name" value="P-loop containing nucleotide triphosphate hydrolases"/>
    <property type="match status" value="1"/>
</dbReference>
<proteinExistence type="inferred from homology"/>
<dbReference type="InterPro" id="IPR032319">
    <property type="entry name" value="CLP1_P"/>
</dbReference>
<evidence type="ECO:0000256" key="6">
    <source>
        <dbReference type="HAMAP-Rule" id="MF_03035"/>
    </source>
</evidence>
<dbReference type="Proteomes" id="UP000836841">
    <property type="component" value="Chromosome 3"/>
</dbReference>
<dbReference type="Gene3D" id="2.60.120.1030">
    <property type="entry name" value="Clp1, DNA binding domain"/>
    <property type="match status" value="1"/>
</dbReference>
<evidence type="ECO:0000256" key="4">
    <source>
        <dbReference type="ARBA" id="ARBA00022840"/>
    </source>
</evidence>
<dbReference type="GO" id="GO:0005849">
    <property type="term" value="C:mRNA cleavage factor complex"/>
    <property type="evidence" value="ECO:0007669"/>
    <property type="project" value="InterPro"/>
</dbReference>
<dbReference type="GO" id="GO:0051731">
    <property type="term" value="F:polynucleotide 5'-hydroxyl-kinase activity"/>
    <property type="evidence" value="ECO:0007669"/>
    <property type="project" value="InterPro"/>
</dbReference>
<dbReference type="FunFam" id="2.40.30.330:FF:000002">
    <property type="entry name" value="Protein CLP1 homolog"/>
    <property type="match status" value="1"/>
</dbReference>
<dbReference type="FunFam" id="3.40.50.300:FF:001231">
    <property type="entry name" value="Protein CLP1 homolog"/>
    <property type="match status" value="1"/>
</dbReference>
<dbReference type="AlphaFoldDB" id="A0AAU9S118"/>
<evidence type="ECO:0000259" key="9">
    <source>
        <dbReference type="Pfam" id="PF16575"/>
    </source>
</evidence>
<dbReference type="InterPro" id="IPR038238">
    <property type="entry name" value="Clp1_C_sf"/>
</dbReference>
<keyword evidence="4 6" id="KW-0067">ATP-binding</keyword>
<dbReference type="InterPro" id="IPR038239">
    <property type="entry name" value="Clp1_N_sf"/>
</dbReference>
<dbReference type="SUPFAM" id="SSF52540">
    <property type="entry name" value="P-loop containing nucleoside triphosphate hydrolases"/>
    <property type="match status" value="1"/>
</dbReference>
<dbReference type="Gene3D" id="2.40.30.330">
    <property type="entry name" value="Pre-mRNA cleavage complex subunit Clp1, C-terminal domain"/>
    <property type="match status" value="1"/>
</dbReference>
<feature type="domain" description="Clp1 N-terminal" evidence="8">
    <location>
        <begin position="103"/>
        <end position="191"/>
    </location>
</feature>
<evidence type="ECO:0000259" key="7">
    <source>
        <dbReference type="Pfam" id="PF06807"/>
    </source>
</evidence>
<keyword evidence="5 6" id="KW-0539">Nucleus</keyword>
<evidence type="ECO:0000256" key="3">
    <source>
        <dbReference type="ARBA" id="ARBA00022741"/>
    </source>
</evidence>
<dbReference type="GO" id="GO:0031124">
    <property type="term" value="P:mRNA 3'-end processing"/>
    <property type="evidence" value="ECO:0007669"/>
    <property type="project" value="UniProtKB-UniRule"/>
</dbReference>
<dbReference type="PANTHER" id="PTHR12755:SF6">
    <property type="entry name" value="POLYRIBONUCLEOTIDE 5'-HYDROXYL-KINASE CLP1"/>
    <property type="match status" value="1"/>
</dbReference>
<protein>
    <recommendedName>
        <fullName evidence="6">Protein CLP1 homolog</fullName>
    </recommendedName>
</protein>
<gene>
    <name evidence="10" type="ORF">TAV2_LOCUS9218</name>
</gene>
<comment type="similarity">
    <text evidence="6">Belongs to the Clp1 family. Clp1 subfamily.</text>
</comment>
<dbReference type="EMBL" id="OU466859">
    <property type="protein sequence ID" value="CAH2055097.1"/>
    <property type="molecule type" value="Genomic_DNA"/>
</dbReference>
<sequence>MDSLFSVTLSQNTLVAVFPPDFFFLSRQIAIVSPFTVVRFSPLKLFRSLQRETWLYTYLLLLLRARQISHTRSESMSYGGPSMNPPAMIGAVSGSSGNLKQVKLERESELRIEVSDEPLRLRVVNGTAEIFGSELPPEIWRTFPPRLKFAVFTWYGATIEIDGVTETDYTADETPMVSYVNVHAILDARRRFAKASTSTDSESTQGPRVIVVGPADSGKSTLTKMLLSWAAKQGWKPTFVDLDIGQGSITIPGSIAATPIEMPLDPVEGVSLDMALVYYYGHVSADNNVELYKTLVKELAQVLERQSLGSPESRAAGMVINTMGWIDGIGYELLLHAIDTFNASVVLVLGQEKLFSMLKDVLKSKSNVDVVKLHKSGGVVARSRDARKVARTCRIREYFYGLSKELSPYSNTSSFSDLQVFRIGGGPQAPRSALPIGSDPVSNPLKVTPVNFDDRGLLHSVLAVSHAEEPDQIVSSNVSGFVCVTEVDVQRKKITYLAPSPGALPSKFLVAGSLSWLESLEARR</sequence>
<dbReference type="GO" id="GO:0006388">
    <property type="term" value="P:tRNA splicing, via endonucleolytic cleavage and ligation"/>
    <property type="evidence" value="ECO:0007669"/>
    <property type="project" value="TreeGrafter"/>
</dbReference>
<keyword evidence="2 6" id="KW-0507">mRNA processing</keyword>
<feature type="binding site" evidence="6">
    <location>
        <position position="109"/>
    </location>
    <ligand>
        <name>ATP</name>
        <dbReference type="ChEBI" id="CHEBI:30616"/>
    </ligand>
</feature>
<dbReference type="InterPro" id="IPR027417">
    <property type="entry name" value="P-loop_NTPase"/>
</dbReference>
<feature type="binding site" evidence="6">
    <location>
        <position position="148"/>
    </location>
    <ligand>
        <name>ATP</name>
        <dbReference type="ChEBI" id="CHEBI:30616"/>
    </ligand>
</feature>